<dbReference type="GO" id="GO:0006364">
    <property type="term" value="P:rRNA processing"/>
    <property type="evidence" value="ECO:0007669"/>
    <property type="project" value="UniProtKB-UniRule"/>
</dbReference>
<dbReference type="AlphaFoldDB" id="A0A7K3NR09"/>
<comment type="caution">
    <text evidence="9">The sequence shown here is derived from an EMBL/GenBank/DDBJ whole genome shotgun (WGS) entry which is preliminary data.</text>
</comment>
<keyword evidence="10" id="KW-1185">Reference proteome</keyword>
<evidence type="ECO:0000256" key="6">
    <source>
        <dbReference type="SAM" id="MobiDB-lite"/>
    </source>
</evidence>
<dbReference type="InterPro" id="IPR002676">
    <property type="entry name" value="RimM_N"/>
</dbReference>
<comment type="similarity">
    <text evidence="5">Belongs to the RimM family.</text>
</comment>
<dbReference type="Pfam" id="PF24986">
    <property type="entry name" value="PRC_RimM"/>
    <property type="match status" value="1"/>
</dbReference>
<comment type="subcellular location">
    <subcellularLocation>
        <location evidence="5">Cytoplasm</location>
    </subcellularLocation>
</comment>
<evidence type="ECO:0000256" key="3">
    <source>
        <dbReference type="ARBA" id="ARBA00022552"/>
    </source>
</evidence>
<sequence>MNTKPDTYVVVGEILRPHGIRGELVVRSFADSPSVFRKGRSLRLSPPEGRPGKPTRRTVAALRVHADRLLVAFTDVPDRDAAEALRGCLLSVPARELPALAEDEVYRHQLIGCRVLAPDTPHPDLGVISDILDLPGQEMWAIRHASGREILLPANPHTIADIDLTAGVVIATPPPGLADIYLETPAPGAPRAPGAPGAPEPEDKGDL</sequence>
<dbReference type="InterPro" id="IPR009000">
    <property type="entry name" value="Transl_B-barrel_sf"/>
</dbReference>
<dbReference type="PANTHER" id="PTHR33692">
    <property type="entry name" value="RIBOSOME MATURATION FACTOR RIMM"/>
    <property type="match status" value="1"/>
</dbReference>
<reference evidence="9 10" key="1">
    <citation type="submission" date="2020-02" db="EMBL/GenBank/DDBJ databases">
        <title>Comparative genomics of sulfur disproportionating microorganisms.</title>
        <authorList>
            <person name="Ward L.M."/>
            <person name="Bertran E."/>
            <person name="Johnston D.T."/>
        </authorList>
    </citation>
    <scope>NUCLEOTIDE SEQUENCE [LARGE SCALE GENOMIC DNA]</scope>
    <source>
        <strain evidence="9 10">DSM 3696</strain>
    </source>
</reference>
<keyword evidence="2 5" id="KW-0690">Ribosome biogenesis</keyword>
<dbReference type="Gene3D" id="2.40.30.60">
    <property type="entry name" value="RimM"/>
    <property type="match status" value="1"/>
</dbReference>
<dbReference type="GO" id="GO:0005840">
    <property type="term" value="C:ribosome"/>
    <property type="evidence" value="ECO:0007669"/>
    <property type="project" value="InterPro"/>
</dbReference>
<dbReference type="Pfam" id="PF01782">
    <property type="entry name" value="RimM"/>
    <property type="match status" value="1"/>
</dbReference>
<proteinExistence type="inferred from homology"/>
<dbReference type="Gene3D" id="2.30.30.240">
    <property type="entry name" value="PRC-barrel domain"/>
    <property type="match status" value="1"/>
</dbReference>
<gene>
    <name evidence="5 9" type="primary">rimM</name>
    <name evidence="9" type="ORF">G3N56_12955</name>
</gene>
<evidence type="ECO:0000256" key="4">
    <source>
        <dbReference type="ARBA" id="ARBA00023186"/>
    </source>
</evidence>
<keyword evidence="4 5" id="KW-0143">Chaperone</keyword>
<evidence type="ECO:0000313" key="9">
    <source>
        <dbReference type="EMBL" id="NDY57639.1"/>
    </source>
</evidence>
<evidence type="ECO:0000313" key="10">
    <source>
        <dbReference type="Proteomes" id="UP000469724"/>
    </source>
</evidence>
<dbReference type="InterPro" id="IPR011961">
    <property type="entry name" value="RimM"/>
</dbReference>
<comment type="function">
    <text evidence="5">An accessory protein needed during the final step in the assembly of 30S ribosomal subunit, possibly for assembly of the head region. Essential for efficient processing of 16S rRNA. May be needed both before and after RbfA during the maturation of 16S rRNA. It has affinity for free ribosomal 30S subunits but not for 70S ribosomes.</text>
</comment>
<dbReference type="GO" id="GO:0043022">
    <property type="term" value="F:ribosome binding"/>
    <property type="evidence" value="ECO:0007669"/>
    <property type="project" value="InterPro"/>
</dbReference>
<dbReference type="InterPro" id="IPR056792">
    <property type="entry name" value="PRC_RimM"/>
</dbReference>
<dbReference type="HAMAP" id="MF_00014">
    <property type="entry name" value="Ribosome_mat_RimM"/>
    <property type="match status" value="1"/>
</dbReference>
<protein>
    <recommendedName>
        <fullName evidence="5">Ribosome maturation factor RimM</fullName>
    </recommendedName>
</protein>
<evidence type="ECO:0000259" key="8">
    <source>
        <dbReference type="Pfam" id="PF24986"/>
    </source>
</evidence>
<feature type="domain" description="RimM N-terminal" evidence="7">
    <location>
        <begin position="10"/>
        <end position="95"/>
    </location>
</feature>
<keyword evidence="1 5" id="KW-0963">Cytoplasm</keyword>
<organism evidence="9 10">
    <name type="scientific">Desulfolutivibrio sulfodismutans</name>
    <dbReference type="NCBI Taxonomy" id="63561"/>
    <lineage>
        <taxon>Bacteria</taxon>
        <taxon>Pseudomonadati</taxon>
        <taxon>Thermodesulfobacteriota</taxon>
        <taxon>Desulfovibrionia</taxon>
        <taxon>Desulfovibrionales</taxon>
        <taxon>Desulfovibrionaceae</taxon>
        <taxon>Desulfolutivibrio</taxon>
    </lineage>
</organism>
<feature type="region of interest" description="Disordered" evidence="6">
    <location>
        <begin position="183"/>
        <end position="207"/>
    </location>
</feature>
<dbReference type="EMBL" id="JAAGRQ010000055">
    <property type="protein sequence ID" value="NDY57639.1"/>
    <property type="molecule type" value="Genomic_DNA"/>
</dbReference>
<dbReference type="InterPro" id="IPR011033">
    <property type="entry name" value="PRC_barrel-like_sf"/>
</dbReference>
<comment type="domain">
    <text evidence="5">The PRC barrel domain binds ribosomal protein uS19.</text>
</comment>
<evidence type="ECO:0000256" key="1">
    <source>
        <dbReference type="ARBA" id="ARBA00022490"/>
    </source>
</evidence>
<dbReference type="GO" id="GO:0005737">
    <property type="term" value="C:cytoplasm"/>
    <property type="evidence" value="ECO:0007669"/>
    <property type="project" value="UniProtKB-SubCell"/>
</dbReference>
<feature type="compositionally biased region" description="Low complexity" evidence="6">
    <location>
        <begin position="185"/>
        <end position="197"/>
    </location>
</feature>
<dbReference type="GO" id="GO:0042274">
    <property type="term" value="P:ribosomal small subunit biogenesis"/>
    <property type="evidence" value="ECO:0007669"/>
    <property type="project" value="UniProtKB-UniRule"/>
</dbReference>
<feature type="domain" description="Ribosome maturation factor RimM PRC barrel" evidence="8">
    <location>
        <begin position="108"/>
        <end position="177"/>
    </location>
</feature>
<dbReference type="SUPFAM" id="SSF50447">
    <property type="entry name" value="Translation proteins"/>
    <property type="match status" value="1"/>
</dbReference>
<comment type="subunit">
    <text evidence="5">Binds ribosomal protein uS19.</text>
</comment>
<name>A0A7K3NR09_9BACT</name>
<evidence type="ECO:0000256" key="2">
    <source>
        <dbReference type="ARBA" id="ARBA00022517"/>
    </source>
</evidence>
<keyword evidence="3 5" id="KW-0698">rRNA processing</keyword>
<accession>A0A7K3NR09</accession>
<evidence type="ECO:0000259" key="7">
    <source>
        <dbReference type="Pfam" id="PF01782"/>
    </source>
</evidence>
<dbReference type="RefSeq" id="WP_163302724.1">
    <property type="nucleotide sequence ID" value="NZ_JAAGRQ010000055.1"/>
</dbReference>
<dbReference type="NCBIfam" id="TIGR02273">
    <property type="entry name" value="16S_RimM"/>
    <property type="match status" value="1"/>
</dbReference>
<dbReference type="PANTHER" id="PTHR33692:SF1">
    <property type="entry name" value="RIBOSOME MATURATION FACTOR RIMM"/>
    <property type="match status" value="1"/>
</dbReference>
<dbReference type="SUPFAM" id="SSF50346">
    <property type="entry name" value="PRC-barrel domain"/>
    <property type="match status" value="1"/>
</dbReference>
<evidence type="ECO:0000256" key="5">
    <source>
        <dbReference type="HAMAP-Rule" id="MF_00014"/>
    </source>
</evidence>
<dbReference type="Proteomes" id="UP000469724">
    <property type="component" value="Unassembled WGS sequence"/>
</dbReference>
<dbReference type="InterPro" id="IPR036976">
    <property type="entry name" value="RimM_N_sf"/>
</dbReference>